<dbReference type="SMART" id="SM00342">
    <property type="entry name" value="HTH_ARAC"/>
    <property type="match status" value="1"/>
</dbReference>
<dbReference type="GO" id="GO:0043565">
    <property type="term" value="F:sequence-specific DNA binding"/>
    <property type="evidence" value="ECO:0007669"/>
    <property type="project" value="InterPro"/>
</dbReference>
<dbReference type="Proteomes" id="UP000286402">
    <property type="component" value="Unassembled WGS sequence"/>
</dbReference>
<dbReference type="InterPro" id="IPR020449">
    <property type="entry name" value="Tscrpt_reg_AraC-type_HTH"/>
</dbReference>
<dbReference type="PANTHER" id="PTHR43280:SF27">
    <property type="entry name" value="TRANSCRIPTIONAL REGULATOR MTLR"/>
    <property type="match status" value="1"/>
</dbReference>
<evidence type="ECO:0000256" key="1">
    <source>
        <dbReference type="ARBA" id="ARBA00023015"/>
    </source>
</evidence>
<dbReference type="Gene3D" id="1.10.10.60">
    <property type="entry name" value="Homeodomain-like"/>
    <property type="match status" value="2"/>
</dbReference>
<evidence type="ECO:0000313" key="4">
    <source>
        <dbReference type="EMBL" id="RKF31691.1"/>
    </source>
</evidence>
<evidence type="ECO:0000313" key="5">
    <source>
        <dbReference type="Proteomes" id="UP000286402"/>
    </source>
</evidence>
<accession>A0A420FFR3</accession>
<dbReference type="RefSeq" id="WP_120335930.1">
    <property type="nucleotide sequence ID" value="NZ_CP070350.1"/>
</dbReference>
<reference evidence="4 5" key="1">
    <citation type="submission" date="2016-07" db="EMBL/GenBank/DDBJ databases">
        <title>Genome analysis of Sphingobacterium siyangense T12B17.</title>
        <authorList>
            <person name="Xu D."/>
            <person name="Su Y."/>
            <person name="Zheng S."/>
        </authorList>
    </citation>
    <scope>NUCLEOTIDE SEQUENCE [LARGE SCALE GENOMIC DNA]</scope>
    <source>
        <strain evidence="4 5">T12B17</strain>
    </source>
</reference>
<gene>
    <name evidence="4" type="ORF">BCY89_16085</name>
</gene>
<comment type="caution">
    <text evidence="4">The sequence shown here is derived from an EMBL/GenBank/DDBJ whole genome shotgun (WGS) entry which is preliminary data.</text>
</comment>
<dbReference type="SUPFAM" id="SSF46689">
    <property type="entry name" value="Homeodomain-like"/>
    <property type="match status" value="2"/>
</dbReference>
<dbReference type="EMBL" id="MCAQ01000028">
    <property type="protein sequence ID" value="RKF31691.1"/>
    <property type="molecule type" value="Genomic_DNA"/>
</dbReference>
<dbReference type="InterPro" id="IPR018060">
    <property type="entry name" value="HTH_AraC"/>
</dbReference>
<dbReference type="PANTHER" id="PTHR43280">
    <property type="entry name" value="ARAC-FAMILY TRANSCRIPTIONAL REGULATOR"/>
    <property type="match status" value="1"/>
</dbReference>
<protein>
    <submittedName>
        <fullName evidence="4">Uncharacterized protein</fullName>
    </submittedName>
</protein>
<sequence>MKPVFAKILEGAAITTFATKDVQRPFFSTEFHFHSACQMTYIVESEGKRIIGDNVSNFVSDELTFVGPDLPHVWHNNNINCPGSAIAETKTSRSLALYIEPKLMIKVLGHFFQTHKIEAFFSASKRGLLFRGETKEQLKVKLKKIVQLDYGFEKTILLLEIIELMLSTDEFDYLSSAGYTHNYSPIDNSKIDSIFKFVFNNYTREIQLDQVAQLSNMSKHSFCRYFKSRTQKTFVQFVNEVRISESCRLIVENKHQITHIAYACGFNSLSNFNKIFKSIKGVTPSQYKAQIRQ</sequence>
<evidence type="ECO:0000256" key="3">
    <source>
        <dbReference type="ARBA" id="ARBA00023163"/>
    </source>
</evidence>
<name>A0A420FFR3_9SPHI</name>
<dbReference type="InterPro" id="IPR009057">
    <property type="entry name" value="Homeodomain-like_sf"/>
</dbReference>
<keyword evidence="5" id="KW-1185">Reference proteome</keyword>
<dbReference type="Pfam" id="PF12833">
    <property type="entry name" value="HTH_18"/>
    <property type="match status" value="1"/>
</dbReference>
<keyword evidence="2" id="KW-0238">DNA-binding</keyword>
<organism evidence="4 5">
    <name type="scientific">Sphingobacterium siyangense</name>
    <dbReference type="NCBI Taxonomy" id="459529"/>
    <lineage>
        <taxon>Bacteria</taxon>
        <taxon>Pseudomonadati</taxon>
        <taxon>Bacteroidota</taxon>
        <taxon>Sphingobacteriia</taxon>
        <taxon>Sphingobacteriales</taxon>
        <taxon>Sphingobacteriaceae</taxon>
        <taxon>Sphingobacterium</taxon>
    </lineage>
</organism>
<dbReference type="AlphaFoldDB" id="A0A420FFR3"/>
<keyword evidence="3" id="KW-0804">Transcription</keyword>
<dbReference type="PROSITE" id="PS01124">
    <property type="entry name" value="HTH_ARAC_FAMILY_2"/>
    <property type="match status" value="1"/>
</dbReference>
<proteinExistence type="predicted"/>
<keyword evidence="1" id="KW-0805">Transcription regulation</keyword>
<dbReference type="GO" id="GO:0003700">
    <property type="term" value="F:DNA-binding transcription factor activity"/>
    <property type="evidence" value="ECO:0007669"/>
    <property type="project" value="InterPro"/>
</dbReference>
<evidence type="ECO:0000256" key="2">
    <source>
        <dbReference type="ARBA" id="ARBA00023125"/>
    </source>
</evidence>
<dbReference type="PRINTS" id="PR00032">
    <property type="entry name" value="HTHARAC"/>
</dbReference>